<sequence length="90" mass="9690">MPINSNSVNNNGLPTTICRKVITRVTGFLNEVILRTREPPRFICPAAAATRTLLATSMNSSVSSTISSCITPQNSSQELANLSEDIILLN</sequence>
<proteinExistence type="predicted"/>
<protein>
    <submittedName>
        <fullName evidence="1">Uncharacterized protein</fullName>
    </submittedName>
</protein>
<evidence type="ECO:0000313" key="2">
    <source>
        <dbReference type="Proteomes" id="UP000822688"/>
    </source>
</evidence>
<gene>
    <name evidence="1" type="ORF">KC19_1G307700</name>
</gene>
<evidence type="ECO:0000313" key="1">
    <source>
        <dbReference type="EMBL" id="KAG0593152.1"/>
    </source>
</evidence>
<reference evidence="1" key="1">
    <citation type="submission" date="2020-06" db="EMBL/GenBank/DDBJ databases">
        <title>WGS assembly of Ceratodon purpureus strain R40.</title>
        <authorList>
            <person name="Carey S.B."/>
            <person name="Jenkins J."/>
            <person name="Shu S."/>
            <person name="Lovell J.T."/>
            <person name="Sreedasyam A."/>
            <person name="Maumus F."/>
            <person name="Tiley G.P."/>
            <person name="Fernandez-Pozo N."/>
            <person name="Barry K."/>
            <person name="Chen C."/>
            <person name="Wang M."/>
            <person name="Lipzen A."/>
            <person name="Daum C."/>
            <person name="Saski C.A."/>
            <person name="Payton A.C."/>
            <person name="Mcbreen J.C."/>
            <person name="Conrad R.E."/>
            <person name="Kollar L.M."/>
            <person name="Olsson S."/>
            <person name="Huttunen S."/>
            <person name="Landis J.B."/>
            <person name="Wickett N.J."/>
            <person name="Johnson M.G."/>
            <person name="Rensing S.A."/>
            <person name="Grimwood J."/>
            <person name="Schmutz J."/>
            <person name="Mcdaniel S.F."/>
        </authorList>
    </citation>
    <scope>NUCLEOTIDE SEQUENCE</scope>
    <source>
        <strain evidence="1">R40</strain>
    </source>
</reference>
<organism evidence="1 2">
    <name type="scientific">Ceratodon purpureus</name>
    <name type="common">Fire moss</name>
    <name type="synonym">Dicranum purpureum</name>
    <dbReference type="NCBI Taxonomy" id="3225"/>
    <lineage>
        <taxon>Eukaryota</taxon>
        <taxon>Viridiplantae</taxon>
        <taxon>Streptophyta</taxon>
        <taxon>Embryophyta</taxon>
        <taxon>Bryophyta</taxon>
        <taxon>Bryophytina</taxon>
        <taxon>Bryopsida</taxon>
        <taxon>Dicranidae</taxon>
        <taxon>Pseudoditrichales</taxon>
        <taxon>Ditrichaceae</taxon>
        <taxon>Ceratodon</taxon>
    </lineage>
</organism>
<keyword evidence="2" id="KW-1185">Reference proteome</keyword>
<name>A0A8T0JDK5_CERPU</name>
<dbReference type="AlphaFoldDB" id="A0A8T0JDK5"/>
<dbReference type="EMBL" id="CM026421">
    <property type="protein sequence ID" value="KAG0593152.1"/>
    <property type="molecule type" value="Genomic_DNA"/>
</dbReference>
<dbReference type="Proteomes" id="UP000822688">
    <property type="component" value="Chromosome 1"/>
</dbReference>
<comment type="caution">
    <text evidence="1">The sequence shown here is derived from an EMBL/GenBank/DDBJ whole genome shotgun (WGS) entry which is preliminary data.</text>
</comment>
<accession>A0A8T0JDK5</accession>